<accession>A0ACC1JFD6</accession>
<reference evidence="1" key="1">
    <citation type="submission" date="2022-07" db="EMBL/GenBank/DDBJ databases">
        <title>Phylogenomic reconstructions and comparative analyses of Kickxellomycotina fungi.</title>
        <authorList>
            <person name="Reynolds N.K."/>
            <person name="Stajich J.E."/>
            <person name="Barry K."/>
            <person name="Grigoriev I.V."/>
            <person name="Crous P."/>
            <person name="Smith M.E."/>
        </authorList>
    </citation>
    <scope>NUCLEOTIDE SEQUENCE</scope>
    <source>
        <strain evidence="1">NRRL 5244</strain>
    </source>
</reference>
<protein>
    <submittedName>
        <fullName evidence="1">Uncharacterized protein</fullName>
    </submittedName>
</protein>
<dbReference type="Proteomes" id="UP001150603">
    <property type="component" value="Unassembled WGS sequence"/>
</dbReference>
<name>A0ACC1JFD6_9FUNG</name>
<organism evidence="1 2">
    <name type="scientific">Linderina macrospora</name>
    <dbReference type="NCBI Taxonomy" id="4868"/>
    <lineage>
        <taxon>Eukaryota</taxon>
        <taxon>Fungi</taxon>
        <taxon>Fungi incertae sedis</taxon>
        <taxon>Zoopagomycota</taxon>
        <taxon>Kickxellomycotina</taxon>
        <taxon>Kickxellomycetes</taxon>
        <taxon>Kickxellales</taxon>
        <taxon>Kickxellaceae</taxon>
        <taxon>Linderina</taxon>
    </lineage>
</organism>
<sequence length="244" mass="27226">MHINLDSLNGSGITGLVVCYAESLLTLTVGFSTYNSLNKLLKNSYDGPPVVYSKLRTFKSSSSNDWRNLADTYTLQTNPFPELRQLVCTNMCPFITSSVFCWIQPTLEVMEANLHDQTFMQFVDDGVFEANSFPPLHHVNLPWGTRNTDILIANPPRELTRVLSLSPVLEKVVFGTPISCSSSAVDVLCRCKYLRELSLGGTRFTISQAIQLINRFPKLHSLTLSLKTSNDVNERGAVSETEIK</sequence>
<comment type="caution">
    <text evidence="1">The sequence shown here is derived from an EMBL/GenBank/DDBJ whole genome shotgun (WGS) entry which is preliminary data.</text>
</comment>
<keyword evidence="2" id="KW-1185">Reference proteome</keyword>
<gene>
    <name evidence="1" type="ORF">FBU59_001061</name>
</gene>
<dbReference type="EMBL" id="JANBPW010000405">
    <property type="protein sequence ID" value="KAJ1949622.1"/>
    <property type="molecule type" value="Genomic_DNA"/>
</dbReference>
<proteinExistence type="predicted"/>
<evidence type="ECO:0000313" key="2">
    <source>
        <dbReference type="Proteomes" id="UP001150603"/>
    </source>
</evidence>
<evidence type="ECO:0000313" key="1">
    <source>
        <dbReference type="EMBL" id="KAJ1949622.1"/>
    </source>
</evidence>